<feature type="compositionally biased region" description="Pro residues" evidence="1">
    <location>
        <begin position="105"/>
        <end position="119"/>
    </location>
</feature>
<evidence type="ECO:0000256" key="1">
    <source>
        <dbReference type="SAM" id="MobiDB-lite"/>
    </source>
</evidence>
<dbReference type="eggNOG" id="COG2801">
    <property type="taxonomic scope" value="Bacteria"/>
</dbReference>
<sequence length="148" mass="17076">MTDKATGHLLADLGITKTHSRPYQSNDNPYSESQFKTMKYRPEFPDRFGSIQDARAFCRRFFDWYNNRHHHSGIGLLPPKKTGPFRPGRADPPSASDRPRRRPRPSPQPLGPRCTPGPRPCRRRPGSTRPKTRKGRLPKLMRTMSQSR</sequence>
<dbReference type="InterPro" id="IPR012337">
    <property type="entry name" value="RNaseH-like_sf"/>
</dbReference>
<feature type="domain" description="Integrase catalytic" evidence="2">
    <location>
        <begin position="14"/>
        <end position="79"/>
    </location>
</feature>
<dbReference type="AlphaFoldDB" id="V6EXH2"/>
<dbReference type="Gene3D" id="3.30.420.10">
    <property type="entry name" value="Ribonuclease H-like superfamily/Ribonuclease H"/>
    <property type="match status" value="1"/>
</dbReference>
<dbReference type="Pfam" id="PF13683">
    <property type="entry name" value="rve_3"/>
    <property type="match status" value="1"/>
</dbReference>
<keyword evidence="4" id="KW-1185">Reference proteome</keyword>
<evidence type="ECO:0000259" key="2">
    <source>
        <dbReference type="Pfam" id="PF13683"/>
    </source>
</evidence>
<dbReference type="InterPro" id="IPR036397">
    <property type="entry name" value="RNaseH_sf"/>
</dbReference>
<dbReference type="GO" id="GO:0003676">
    <property type="term" value="F:nucleic acid binding"/>
    <property type="evidence" value="ECO:0007669"/>
    <property type="project" value="InterPro"/>
</dbReference>
<evidence type="ECO:0000313" key="3">
    <source>
        <dbReference type="EMBL" id="CDK97807.1"/>
    </source>
</evidence>
<dbReference type="HOGENOM" id="CLU_1756633_0_0_5"/>
<dbReference type="Proteomes" id="UP000018922">
    <property type="component" value="Chromosome I"/>
</dbReference>
<gene>
    <name evidence="3" type="ordered locus">MGMSRv2__0592</name>
</gene>
<feature type="region of interest" description="Disordered" evidence="1">
    <location>
        <begin position="69"/>
        <end position="148"/>
    </location>
</feature>
<proteinExistence type="predicted"/>
<dbReference type="InterPro" id="IPR001584">
    <property type="entry name" value="Integrase_cat-core"/>
</dbReference>
<dbReference type="SUPFAM" id="SSF53098">
    <property type="entry name" value="Ribonuclease H-like"/>
    <property type="match status" value="1"/>
</dbReference>
<dbReference type="EMBL" id="HG794546">
    <property type="protein sequence ID" value="CDK97807.1"/>
    <property type="molecule type" value="Genomic_DNA"/>
</dbReference>
<protein>
    <recommendedName>
        <fullName evidence="2">Integrase catalytic domain-containing protein</fullName>
    </recommendedName>
</protein>
<evidence type="ECO:0000313" key="4">
    <source>
        <dbReference type="Proteomes" id="UP000018922"/>
    </source>
</evidence>
<name>V6EXH2_MAGGM</name>
<organism evidence="3 4">
    <name type="scientific">Magnetospirillum gryphiswaldense (strain DSM 6361 / JCM 21280 / NBRC 15271 / MSR-1)</name>
    <dbReference type="NCBI Taxonomy" id="431944"/>
    <lineage>
        <taxon>Bacteria</taxon>
        <taxon>Pseudomonadati</taxon>
        <taxon>Pseudomonadota</taxon>
        <taxon>Alphaproteobacteria</taxon>
        <taxon>Rhodospirillales</taxon>
        <taxon>Rhodospirillaceae</taxon>
        <taxon>Magnetospirillum</taxon>
    </lineage>
</organism>
<reference evidence="3 4" key="1">
    <citation type="journal article" date="2014" name="Genome Announc.">
        <title>Complete genome sequence of Magnetospirillum gryphiswaldense MSR-1.</title>
        <authorList>
            <person name="Wang X."/>
            <person name="Wang Q."/>
            <person name="Zhang W."/>
            <person name="Wang Y."/>
            <person name="Li L."/>
            <person name="Wen T."/>
            <person name="Zhang T."/>
            <person name="Zhang Y."/>
            <person name="Xu J."/>
            <person name="Hu J."/>
            <person name="Li S."/>
            <person name="Liu L."/>
            <person name="Liu J."/>
            <person name="Jiang W."/>
            <person name="Tian J."/>
            <person name="Li Y."/>
            <person name="Schuler D."/>
            <person name="Wang L."/>
            <person name="Li J."/>
        </authorList>
    </citation>
    <scope>NUCLEOTIDE SEQUENCE [LARGE SCALE GENOMIC DNA]</scope>
    <source>
        <strain evidence="4">DSM 6361 / JCM 21280 / NBRC 15271 / MSR-1</strain>
    </source>
</reference>
<accession>V6EXH2</accession>
<feature type="compositionally biased region" description="Basic residues" evidence="1">
    <location>
        <begin position="120"/>
        <end position="139"/>
    </location>
</feature>
<dbReference type="GO" id="GO:0015074">
    <property type="term" value="P:DNA integration"/>
    <property type="evidence" value="ECO:0007669"/>
    <property type="project" value="InterPro"/>
</dbReference>
<dbReference type="KEGG" id="mgy:MGMSRv2__0592"/>